<accession>A0A9P7RJU6</accession>
<organism evidence="1 2">
    <name type="scientific">Colletotrichum scovillei</name>
    <dbReference type="NCBI Taxonomy" id="1209932"/>
    <lineage>
        <taxon>Eukaryota</taxon>
        <taxon>Fungi</taxon>
        <taxon>Dikarya</taxon>
        <taxon>Ascomycota</taxon>
        <taxon>Pezizomycotina</taxon>
        <taxon>Sordariomycetes</taxon>
        <taxon>Hypocreomycetidae</taxon>
        <taxon>Glomerellales</taxon>
        <taxon>Glomerellaceae</taxon>
        <taxon>Colletotrichum</taxon>
        <taxon>Colletotrichum acutatum species complex</taxon>
    </lineage>
</organism>
<protein>
    <submittedName>
        <fullName evidence="1">Uncharacterized protein</fullName>
    </submittedName>
</protein>
<dbReference type="EMBL" id="JAESDN010000001">
    <property type="protein sequence ID" value="KAG7059452.1"/>
    <property type="molecule type" value="Genomic_DNA"/>
</dbReference>
<name>A0A9P7RJU6_9PEZI</name>
<evidence type="ECO:0000313" key="1">
    <source>
        <dbReference type="EMBL" id="KAG7059452.1"/>
    </source>
</evidence>
<dbReference type="AlphaFoldDB" id="A0A9P7RJU6"/>
<sequence>MAFQGPVFACFASPGMISVLAADQEHARGKSMPPKSITQRPQPTAICTTLLQSALLIVALVKSGPLSPTVVELWCGAVRLSFLTNPRPGPFSRTTGPTSFT</sequence>
<dbReference type="Proteomes" id="UP000699042">
    <property type="component" value="Unassembled WGS sequence"/>
</dbReference>
<reference evidence="1" key="1">
    <citation type="submission" date="2021-05" db="EMBL/GenBank/DDBJ databases">
        <title>Comparative genomics of three Colletotrichum scovillei strains and genetic complementation revealed genes involved fungal growth and virulence on chili pepper.</title>
        <authorList>
            <person name="Hsieh D.-K."/>
            <person name="Chuang S.-C."/>
            <person name="Chen C.-Y."/>
            <person name="Chao Y.-T."/>
            <person name="Lu M.-Y.J."/>
            <person name="Lee M.-H."/>
            <person name="Shih M.-C."/>
        </authorList>
    </citation>
    <scope>NUCLEOTIDE SEQUENCE</scope>
    <source>
        <strain evidence="1">Coll-153</strain>
    </source>
</reference>
<keyword evidence="2" id="KW-1185">Reference proteome</keyword>
<comment type="caution">
    <text evidence="1">The sequence shown here is derived from an EMBL/GenBank/DDBJ whole genome shotgun (WGS) entry which is preliminary data.</text>
</comment>
<feature type="non-terminal residue" evidence="1">
    <location>
        <position position="101"/>
    </location>
</feature>
<evidence type="ECO:0000313" key="2">
    <source>
        <dbReference type="Proteomes" id="UP000699042"/>
    </source>
</evidence>
<gene>
    <name evidence="1" type="ORF">JMJ77_006815</name>
</gene>
<proteinExistence type="predicted"/>